<dbReference type="Proteomes" id="UP000216107">
    <property type="component" value="Unassembled WGS sequence"/>
</dbReference>
<dbReference type="Proteomes" id="UP000623509">
    <property type="component" value="Unassembled WGS sequence"/>
</dbReference>
<proteinExistence type="predicted"/>
<dbReference type="OrthoDB" id="8537306at2"/>
<dbReference type="AlphaFoldDB" id="A0A272EQK7"/>
<evidence type="ECO:0000313" key="1">
    <source>
        <dbReference type="EMBL" id="KAF7598592.1"/>
    </source>
</evidence>
<dbReference type="RefSeq" id="WP_095525174.1">
    <property type="nucleotide sequence ID" value="NZ_MDUX01000043.1"/>
</dbReference>
<evidence type="ECO:0000313" key="3">
    <source>
        <dbReference type="Proteomes" id="UP000216107"/>
    </source>
</evidence>
<protein>
    <submittedName>
        <fullName evidence="2">DNA-binding protein</fullName>
    </submittedName>
</protein>
<reference evidence="2 3" key="2">
    <citation type="submission" date="2017-07" db="EMBL/GenBank/DDBJ databases">
        <title>Candidatus Dactylopiibacterium carminicum, a nitrogen-fixing symbiont of the cochineal insect Dactylopius coccus and Dactylopius opuntiae (Hemiptera: Coccoidea: Dactylopiidae).</title>
        <authorList>
            <person name="Vera A."/>
        </authorList>
    </citation>
    <scope>NUCLEOTIDE SEQUENCE [LARGE SCALE GENOMIC DNA]</scope>
    <source>
        <strain evidence="2 3">NFDCM</strain>
    </source>
</reference>
<evidence type="ECO:0000313" key="4">
    <source>
        <dbReference type="Proteomes" id="UP000623509"/>
    </source>
</evidence>
<dbReference type="EMBL" id="MDUX01000043">
    <property type="protein sequence ID" value="KAF7598592.1"/>
    <property type="molecule type" value="Genomic_DNA"/>
</dbReference>
<sequence length="102" mass="11120">MPNPYVPKQLTPEQLADLHALPNDALATAQEAAAFLRLTYGTLAWYRCQGGGPKFTRIGPKLIRYRMGDLRDYAKGQPMGDGMKRCAQAALVARGLSPKSEG</sequence>
<dbReference type="EMBL" id="NMRN01000040">
    <property type="protein sequence ID" value="PAS92346.1"/>
    <property type="molecule type" value="Genomic_DNA"/>
</dbReference>
<dbReference type="GO" id="GO:0003677">
    <property type="term" value="F:DNA binding"/>
    <property type="evidence" value="ECO:0007669"/>
    <property type="project" value="UniProtKB-KW"/>
</dbReference>
<accession>A0A272EQK7</accession>
<comment type="caution">
    <text evidence="2">The sequence shown here is derived from an EMBL/GenBank/DDBJ whole genome shotgun (WGS) entry which is preliminary data.</text>
</comment>
<evidence type="ECO:0000313" key="2">
    <source>
        <dbReference type="EMBL" id="PAS92346.1"/>
    </source>
</evidence>
<organism evidence="2 3">
    <name type="scientific">Candidatus Dactylopiibacterium carminicum</name>
    <dbReference type="NCBI Taxonomy" id="857335"/>
    <lineage>
        <taxon>Bacteria</taxon>
        <taxon>Pseudomonadati</taxon>
        <taxon>Pseudomonadota</taxon>
        <taxon>Betaproteobacteria</taxon>
        <taxon>Rhodocyclales</taxon>
        <taxon>Rhodocyclaceae</taxon>
        <taxon>Candidatus Dactylopiibacterium</taxon>
    </lineage>
</organism>
<name>A0A272EQK7_9RHOO</name>
<keyword evidence="4" id="KW-1185">Reference proteome</keyword>
<keyword evidence="2" id="KW-0238">DNA-binding</keyword>
<gene>
    <name evidence="1" type="ORF">BGI27_12295</name>
    <name evidence="2" type="ORF">CGU29_11850</name>
</gene>
<reference evidence="1 4" key="1">
    <citation type="submission" date="2016-08" db="EMBL/GenBank/DDBJ databases">
        <title>Candidatus Dactylopiibacterium carminicum genome sequence.</title>
        <authorList>
            <person name="Ramirez-Puebla S.T."/>
            <person name="Ormeno-Orrillo E."/>
            <person name="Vera-Ponce De Leon A."/>
            <person name="Luis L."/>
            <person name="Sanchez-Flores A."/>
            <person name="Monica R."/>
            <person name="Martinez-Romero E."/>
        </authorList>
    </citation>
    <scope>NUCLEOTIDE SEQUENCE [LARGE SCALE GENOMIC DNA]</scope>
    <source>
        <strain evidence="1">END1</strain>
    </source>
</reference>